<keyword evidence="3 5" id="KW-0268">Exocytosis</keyword>
<dbReference type="GO" id="GO:0006612">
    <property type="term" value="P:protein targeting to membrane"/>
    <property type="evidence" value="ECO:0007669"/>
    <property type="project" value="UniProtKB-UniRule"/>
</dbReference>
<dbReference type="GO" id="GO:0015031">
    <property type="term" value="P:protein transport"/>
    <property type="evidence" value="ECO:0007669"/>
    <property type="project" value="UniProtKB-KW"/>
</dbReference>
<sequence length="914" mass="104894">MDISPPPTKPPRGVKSPRETSGFLMHVIRTLSTSESNEQREREKAKLEREYKKSDQQLNELVSLHKQDLTQIMQLFGKVSLAIMSTRDKLHGMKETLVACKMLLSCRRDELKKLWLEGVEHKHTLKLLEEIEQLKEVPITLSTHLNSKEYMKATQLLASSLNIGNGALEGVEALLEVKNELHYKKEKLYQQLLREISHIVFVEPTNELNHFVRENGSIRGKSNWCKKILEMSEKQYKRHNDSGEINHEDELAVLVECLVLLNKLPEAAESIKGNMQAEILGVNYRVAKVTVMNSIEGVHPLLDLLETLTEQLRKVTARFAALINCFQLSAKSHNINSVLFKPSDIWNSIQEVLQLLLTEYLDIQNSTNESQQTATYPEPIEDISSYFARRRIPRTRQTQLFKFEYSLHFITQMKEQPSSNLSLTSFSEIKKKDKVLVCSPDPMNITIIFTSLQKFIEEIEQAVGTEAGVPCKLNRFVNDYVREVFISREHQRILLKIESATKSSDAWRTPTSSQDTVDMALVRPLLQSTVQVSNAMKELETLLENLPLHKEEVLEILVSLIKGYTETCYAAYRGMVQPEPEDKRLCSVSWLKDEDISRFLKSLPNWLDLQAQKPLQRTGRPLKREDTGEEESPEEVRQRNIKEAEILMANLAEGGIGPHEIISDPFQLKCLSLLQESMDWFAWRVLQINGRLKKAMGNANDNNTNTLALFTSSLNNLSHEFEELANTCLLMLHLEIRVQCFHYLLPRNWHSSKMNGTSQDPDPRVLDLSRVLVSIDEALSSCLQSRKIKYIFEGLGHLIAKIIMSATQYMDTIDEGAIHKMCRNIFTLQQTLSNITMTRDLALDHARRYFQLFFLSPEEILNEVLEKGPVYTKTEYTNAFHLICRTYTDSEDQNSLQRHLQRLSDILGEAGVTV</sequence>
<evidence type="ECO:0000313" key="11">
    <source>
        <dbReference type="Proteomes" id="UP000494040"/>
    </source>
</evidence>
<dbReference type="GeneID" id="106667220"/>
<dbReference type="PANTHER" id="PTHR14146">
    <property type="entry name" value="EXOCYST COMPLEX COMPONENT 4"/>
    <property type="match status" value="1"/>
</dbReference>
<dbReference type="Proteomes" id="UP000494040">
    <property type="component" value="Unassembled WGS sequence"/>
</dbReference>
<name>A0A8I6RQB3_CIMLE</name>
<dbReference type="GO" id="GO:0000145">
    <property type="term" value="C:exocyst"/>
    <property type="evidence" value="ECO:0007669"/>
    <property type="project" value="UniProtKB-UniRule"/>
</dbReference>
<dbReference type="OrthoDB" id="272977at2759"/>
<feature type="domain" description="Exocyst complex component Sec8 middle helical bundle" evidence="9">
    <location>
        <begin position="299"/>
        <end position="414"/>
    </location>
</feature>
<feature type="region of interest" description="Disordered" evidence="7">
    <location>
        <begin position="617"/>
        <end position="638"/>
    </location>
</feature>
<dbReference type="GO" id="GO:0007268">
    <property type="term" value="P:chemical synaptic transmission"/>
    <property type="evidence" value="ECO:0007669"/>
    <property type="project" value="TreeGrafter"/>
</dbReference>
<evidence type="ECO:0000256" key="3">
    <source>
        <dbReference type="ARBA" id="ARBA00022483"/>
    </source>
</evidence>
<evidence type="ECO:0000256" key="2">
    <source>
        <dbReference type="ARBA" id="ARBA00022448"/>
    </source>
</evidence>
<keyword evidence="2 5" id="KW-0813">Transport</keyword>
<accession>A0A8I6RQB3</accession>
<dbReference type="PANTHER" id="PTHR14146:SF0">
    <property type="entry name" value="EXOCYST COMPLEX COMPONENT 4"/>
    <property type="match status" value="1"/>
</dbReference>
<evidence type="ECO:0000256" key="1">
    <source>
        <dbReference type="ARBA" id="ARBA00010470"/>
    </source>
</evidence>
<dbReference type="GO" id="GO:0045202">
    <property type="term" value="C:synapse"/>
    <property type="evidence" value="ECO:0007669"/>
    <property type="project" value="TreeGrafter"/>
</dbReference>
<evidence type="ECO:0000256" key="5">
    <source>
        <dbReference type="RuleBase" id="RU367079"/>
    </source>
</evidence>
<comment type="similarity">
    <text evidence="1 5">Belongs to the SEC8 family.</text>
</comment>
<keyword evidence="4 5" id="KW-0653">Protein transport</keyword>
<dbReference type="GO" id="GO:0090522">
    <property type="term" value="P:vesicle tethering involved in exocytosis"/>
    <property type="evidence" value="ECO:0007669"/>
    <property type="project" value="UniProtKB-UniRule"/>
</dbReference>
<dbReference type="KEGG" id="clec:106667220"/>
<feature type="compositionally biased region" description="Pro residues" evidence="7">
    <location>
        <begin position="1"/>
        <end position="10"/>
    </location>
</feature>
<evidence type="ECO:0000259" key="8">
    <source>
        <dbReference type="Pfam" id="PF04048"/>
    </source>
</evidence>
<dbReference type="EnsemblMetazoa" id="XM_014395043.2">
    <property type="protein sequence ID" value="XP_014250529.1"/>
    <property type="gene ID" value="LOC106667220"/>
</dbReference>
<evidence type="ECO:0000313" key="10">
    <source>
        <dbReference type="EnsemblMetazoa" id="XP_014250529.1"/>
    </source>
</evidence>
<protein>
    <recommendedName>
        <fullName evidence="5">Exocyst complex component Sec8</fullName>
    </recommendedName>
</protein>
<dbReference type="CTD" id="40712"/>
<evidence type="ECO:0000256" key="7">
    <source>
        <dbReference type="SAM" id="MobiDB-lite"/>
    </source>
</evidence>
<evidence type="ECO:0000256" key="6">
    <source>
        <dbReference type="SAM" id="Coils"/>
    </source>
</evidence>
<feature type="coiled-coil region" evidence="6">
    <location>
        <begin position="37"/>
        <end position="64"/>
    </location>
</feature>
<dbReference type="AlphaFoldDB" id="A0A8I6RQB3"/>
<reference evidence="10" key="1">
    <citation type="submission" date="2022-01" db="UniProtKB">
        <authorList>
            <consortium name="EnsemblMetazoa"/>
        </authorList>
    </citation>
    <scope>IDENTIFICATION</scope>
</reference>
<dbReference type="GO" id="GO:0006893">
    <property type="term" value="P:Golgi to plasma membrane transport"/>
    <property type="evidence" value="ECO:0007669"/>
    <property type="project" value="TreeGrafter"/>
</dbReference>
<comment type="function">
    <text evidence="5">Component of the exocyst complex involved in the docking of exocytic vesicles with fusion sites on the plasma membrane.</text>
</comment>
<evidence type="ECO:0000259" key="9">
    <source>
        <dbReference type="Pfam" id="PF20652"/>
    </source>
</evidence>
<dbReference type="OMA" id="HMEVRCR"/>
<dbReference type="InterPro" id="IPR048630">
    <property type="entry name" value="Sec8_M"/>
</dbReference>
<dbReference type="InterPro" id="IPR039682">
    <property type="entry name" value="Sec8/EXOC4"/>
</dbReference>
<dbReference type="GO" id="GO:0032584">
    <property type="term" value="C:growth cone membrane"/>
    <property type="evidence" value="ECO:0007669"/>
    <property type="project" value="TreeGrafter"/>
</dbReference>
<feature type="domain" description="Exocyst complex component Sec8 N-terminal" evidence="8">
    <location>
        <begin position="46"/>
        <end position="141"/>
    </location>
</feature>
<dbReference type="Pfam" id="PF20652">
    <property type="entry name" value="Sec8_C"/>
    <property type="match status" value="1"/>
</dbReference>
<dbReference type="RefSeq" id="XP_014250529.1">
    <property type="nucleotide sequence ID" value="XM_014395043.2"/>
</dbReference>
<dbReference type="GO" id="GO:0006904">
    <property type="term" value="P:vesicle docking involved in exocytosis"/>
    <property type="evidence" value="ECO:0007669"/>
    <property type="project" value="InterPro"/>
</dbReference>
<feature type="region of interest" description="Disordered" evidence="7">
    <location>
        <begin position="1"/>
        <end position="20"/>
    </location>
</feature>
<keyword evidence="11" id="KW-1185">Reference proteome</keyword>
<dbReference type="InterPro" id="IPR007191">
    <property type="entry name" value="Sec8_exocyst_N"/>
</dbReference>
<organism evidence="10 11">
    <name type="scientific">Cimex lectularius</name>
    <name type="common">Bed bug</name>
    <name type="synonym">Acanthia lectularia</name>
    <dbReference type="NCBI Taxonomy" id="79782"/>
    <lineage>
        <taxon>Eukaryota</taxon>
        <taxon>Metazoa</taxon>
        <taxon>Ecdysozoa</taxon>
        <taxon>Arthropoda</taxon>
        <taxon>Hexapoda</taxon>
        <taxon>Insecta</taxon>
        <taxon>Pterygota</taxon>
        <taxon>Neoptera</taxon>
        <taxon>Paraneoptera</taxon>
        <taxon>Hemiptera</taxon>
        <taxon>Heteroptera</taxon>
        <taxon>Panheteroptera</taxon>
        <taxon>Cimicomorpha</taxon>
        <taxon>Cimicidae</taxon>
        <taxon>Cimex</taxon>
    </lineage>
</organism>
<dbReference type="Pfam" id="PF04048">
    <property type="entry name" value="Sec8_N"/>
    <property type="match status" value="1"/>
</dbReference>
<keyword evidence="6" id="KW-0175">Coiled coil</keyword>
<evidence type="ECO:0000256" key="4">
    <source>
        <dbReference type="ARBA" id="ARBA00022927"/>
    </source>
</evidence>
<proteinExistence type="inferred from homology"/>